<name>A0A7M5V5J1_9CNID</name>
<keyword evidence="1" id="KW-0732">Signal</keyword>
<evidence type="ECO:0000313" key="2">
    <source>
        <dbReference type="EnsemblMetazoa" id="CLYHEMP006437.3"/>
    </source>
</evidence>
<organism evidence="2 3">
    <name type="scientific">Clytia hemisphaerica</name>
    <dbReference type="NCBI Taxonomy" id="252671"/>
    <lineage>
        <taxon>Eukaryota</taxon>
        <taxon>Metazoa</taxon>
        <taxon>Cnidaria</taxon>
        <taxon>Hydrozoa</taxon>
        <taxon>Hydroidolina</taxon>
        <taxon>Leptothecata</taxon>
        <taxon>Obeliida</taxon>
        <taxon>Clytiidae</taxon>
        <taxon>Clytia</taxon>
    </lineage>
</organism>
<dbReference type="EnsemblMetazoa" id="CLYHEMT006437.3">
    <property type="protein sequence ID" value="CLYHEMP006437.3"/>
    <property type="gene ID" value="CLYHEMG006437"/>
</dbReference>
<dbReference type="AlphaFoldDB" id="A0A7M5V5J1"/>
<sequence>MRLYVKELCFLLILAIPSFEAVNKCQKRQPENFHGTKPIIYIKAMKAFSGGLIKYIPVQSPEWELTLSIKFNSFIMNQWKGILHFTNGSALLNHGSRVPILIMKGSMLQISSSVNNNGDHSYFKYNLVLNTVYNIKVAQYYISNGHYRYFIEIDGIEVESTVNTKPTQFYNVAVYLLQSSGADCDVTNLKFVNFL</sequence>
<feature type="chain" id="PRO_5029776181" description="Cnidarian restricted protein" evidence="1">
    <location>
        <begin position="22"/>
        <end position="195"/>
    </location>
</feature>
<protein>
    <recommendedName>
        <fullName evidence="4">Cnidarian restricted protein</fullName>
    </recommendedName>
</protein>
<reference evidence="2" key="1">
    <citation type="submission" date="2021-01" db="UniProtKB">
        <authorList>
            <consortium name="EnsemblMetazoa"/>
        </authorList>
    </citation>
    <scope>IDENTIFICATION</scope>
</reference>
<accession>A0A7M5V5J1</accession>
<evidence type="ECO:0008006" key="4">
    <source>
        <dbReference type="Google" id="ProtNLM"/>
    </source>
</evidence>
<feature type="signal peptide" evidence="1">
    <location>
        <begin position="1"/>
        <end position="21"/>
    </location>
</feature>
<evidence type="ECO:0000256" key="1">
    <source>
        <dbReference type="SAM" id="SignalP"/>
    </source>
</evidence>
<dbReference type="Proteomes" id="UP000594262">
    <property type="component" value="Unplaced"/>
</dbReference>
<evidence type="ECO:0000313" key="3">
    <source>
        <dbReference type="Proteomes" id="UP000594262"/>
    </source>
</evidence>
<keyword evidence="3" id="KW-1185">Reference proteome</keyword>
<proteinExistence type="predicted"/>